<dbReference type="Proteomes" id="UP000680365">
    <property type="component" value="Unassembled WGS sequence"/>
</dbReference>
<reference evidence="1 2" key="1">
    <citation type="journal article" date="2021" name="Nat. Commun.">
        <title>Reductive evolution and unique predatory mode in the CPR bacterium Vampirococcus lugosii.</title>
        <authorList>
            <person name="Moreira D."/>
            <person name="Zivanovic Y."/>
            <person name="Lopez-Archilla A.I."/>
            <person name="Iniesto M."/>
            <person name="Lopez-Garcia P."/>
        </authorList>
    </citation>
    <scope>NUCLEOTIDE SEQUENCE [LARGE SCALE GENOMIC DNA]</scope>
    <source>
        <strain evidence="1">Chiprana</strain>
    </source>
</reference>
<accession>A0ABS5QKJ0</accession>
<proteinExistence type="predicted"/>
<dbReference type="EMBL" id="JAEDAM010000013">
    <property type="protein sequence ID" value="MBS8121745.1"/>
    <property type="molecule type" value="Genomic_DNA"/>
</dbReference>
<evidence type="ECO:0008006" key="3">
    <source>
        <dbReference type="Google" id="ProtNLM"/>
    </source>
</evidence>
<organism evidence="1 2">
    <name type="scientific">Candidatus Vampirococcus lugosii</name>
    <dbReference type="NCBI Taxonomy" id="2789015"/>
    <lineage>
        <taxon>Bacteria</taxon>
        <taxon>Candidatus Absconditibacteriota</taxon>
        <taxon>Vampirococcus</taxon>
    </lineage>
</organism>
<gene>
    <name evidence="1" type="ORF">VAMP_22n254</name>
</gene>
<evidence type="ECO:0000313" key="1">
    <source>
        <dbReference type="EMBL" id="MBS8121745.1"/>
    </source>
</evidence>
<name>A0ABS5QKJ0_9BACT</name>
<keyword evidence="2" id="KW-1185">Reference proteome</keyword>
<comment type="caution">
    <text evidence="1">The sequence shown here is derived from an EMBL/GenBank/DDBJ whole genome shotgun (WGS) entry which is preliminary data.</text>
</comment>
<evidence type="ECO:0000313" key="2">
    <source>
        <dbReference type="Proteomes" id="UP000680365"/>
    </source>
</evidence>
<protein>
    <recommendedName>
        <fullName evidence="3">Restriction endonuclease</fullName>
    </recommendedName>
</protein>
<sequence>MADIINFSDYFDKKILESSGIETSDKVDSINSSYTNNTINAILEDLSKEGENLLNSFVGKELNPEKSSQIKDYIKYYFLNSFKKKGLIDNTSFSVSLYLSEVIYNVFSGELQIQKPINQFLEREDFVGAANNSLARHMSLEFKSKKSPFNDTDFIKQAEFYYGVHFGKTHIDIYEILSDNLTYYNYKLGGIHNVVQQAFPFISIVK</sequence>
<dbReference type="RefSeq" id="WP_213348578.1">
    <property type="nucleotide sequence ID" value="NZ_JAEDAM010000013.1"/>
</dbReference>